<organism evidence="2 3">
    <name type="scientific">Caenorhabditis bovis</name>
    <dbReference type="NCBI Taxonomy" id="2654633"/>
    <lineage>
        <taxon>Eukaryota</taxon>
        <taxon>Metazoa</taxon>
        <taxon>Ecdysozoa</taxon>
        <taxon>Nematoda</taxon>
        <taxon>Chromadorea</taxon>
        <taxon>Rhabditida</taxon>
        <taxon>Rhabditina</taxon>
        <taxon>Rhabditomorpha</taxon>
        <taxon>Rhabditoidea</taxon>
        <taxon>Rhabditidae</taxon>
        <taxon>Peloderinae</taxon>
        <taxon>Caenorhabditis</taxon>
    </lineage>
</organism>
<evidence type="ECO:0000313" key="2">
    <source>
        <dbReference type="EMBL" id="CAB3400029.1"/>
    </source>
</evidence>
<evidence type="ECO:0000313" key="3">
    <source>
        <dbReference type="Proteomes" id="UP000494206"/>
    </source>
</evidence>
<feature type="region of interest" description="Disordered" evidence="1">
    <location>
        <begin position="52"/>
        <end position="99"/>
    </location>
</feature>
<sequence>MNDFTSKFKSHFSVAAGSAGQGAMATYACAHLSLGTQFITPPSTSNCIQHTDSDCGSSSGAGGTKTQEVSDECASSSSQPTEPNLENDPYPSPPFPSSQQLYSVVPAHQQYPTSLPVLQPSQPPQQQLFTSIPTMTPLPGNPTMTNVAWVPNSPPRPKNTIFVHVLDGETLTLFNNSDPNYPGGLYQDIAG</sequence>
<dbReference type="PROSITE" id="PS51257">
    <property type="entry name" value="PROKAR_LIPOPROTEIN"/>
    <property type="match status" value="1"/>
</dbReference>
<name>A0A8S1EDC0_9PELO</name>
<keyword evidence="3" id="KW-1185">Reference proteome</keyword>
<dbReference type="Proteomes" id="UP000494206">
    <property type="component" value="Unassembled WGS sequence"/>
</dbReference>
<dbReference type="EMBL" id="CADEPM010000002">
    <property type="protein sequence ID" value="CAB3400029.1"/>
    <property type="molecule type" value="Genomic_DNA"/>
</dbReference>
<proteinExistence type="predicted"/>
<reference evidence="2 3" key="1">
    <citation type="submission" date="2020-04" db="EMBL/GenBank/DDBJ databases">
        <authorList>
            <person name="Laetsch R D."/>
            <person name="Stevens L."/>
            <person name="Kumar S."/>
            <person name="Blaxter L. M."/>
        </authorList>
    </citation>
    <scope>NUCLEOTIDE SEQUENCE [LARGE SCALE GENOMIC DNA]</scope>
</reference>
<feature type="compositionally biased region" description="Polar residues" evidence="1">
    <location>
        <begin position="73"/>
        <end position="84"/>
    </location>
</feature>
<protein>
    <submittedName>
        <fullName evidence="2">Uncharacterized protein</fullName>
    </submittedName>
</protein>
<accession>A0A8S1EDC0</accession>
<gene>
    <name evidence="2" type="ORF">CBOVIS_LOCUS3053</name>
</gene>
<dbReference type="AlphaFoldDB" id="A0A8S1EDC0"/>
<evidence type="ECO:0000256" key="1">
    <source>
        <dbReference type="SAM" id="MobiDB-lite"/>
    </source>
</evidence>
<comment type="caution">
    <text evidence="2">The sequence shown here is derived from an EMBL/GenBank/DDBJ whole genome shotgun (WGS) entry which is preliminary data.</text>
</comment>